<keyword evidence="6" id="KW-1185">Reference proteome</keyword>
<dbReference type="Pfam" id="PF00175">
    <property type="entry name" value="NAD_binding_1"/>
    <property type="match status" value="1"/>
</dbReference>
<dbReference type="InterPro" id="IPR001433">
    <property type="entry name" value="OxRdtase_FAD/NAD-bd"/>
</dbReference>
<feature type="domain" description="FAD-binding FR-type" evidence="4">
    <location>
        <begin position="1"/>
        <end position="99"/>
    </location>
</feature>
<dbReference type="NCBIfam" id="NF005963">
    <property type="entry name" value="PRK08051.1"/>
    <property type="match status" value="1"/>
</dbReference>
<evidence type="ECO:0000313" key="5">
    <source>
        <dbReference type="EMBL" id="OIN07103.1"/>
    </source>
</evidence>
<dbReference type="InterPro" id="IPR039261">
    <property type="entry name" value="FNR_nucleotide-bd"/>
</dbReference>
<comment type="caution">
    <text evidence="5">The sequence shown here is derived from an EMBL/GenBank/DDBJ whole genome shotgun (WGS) entry which is preliminary data.</text>
</comment>
<organism evidence="5 6">
    <name type="scientific">Oceanisphaera psychrotolerans</name>
    <dbReference type="NCBI Taxonomy" id="1414654"/>
    <lineage>
        <taxon>Bacteria</taxon>
        <taxon>Pseudomonadati</taxon>
        <taxon>Pseudomonadota</taxon>
        <taxon>Gammaproteobacteria</taxon>
        <taxon>Aeromonadales</taxon>
        <taxon>Aeromonadaceae</taxon>
        <taxon>Oceanisphaera</taxon>
    </lineage>
</organism>
<protein>
    <submittedName>
        <fullName evidence="5">NAD(P)H-flavin reductase</fullName>
    </submittedName>
</protein>
<dbReference type="Proteomes" id="UP000243073">
    <property type="component" value="Unassembled WGS sequence"/>
</dbReference>
<reference evidence="5 6" key="1">
    <citation type="submission" date="2016-07" db="EMBL/GenBank/DDBJ databases">
        <title>Draft Genome Sequence of Oceanisphaera psychrotolerans, isolated from coastal sediment samples.</title>
        <authorList>
            <person name="Zhuo S."/>
            <person name="Ruan Z."/>
        </authorList>
    </citation>
    <scope>NUCLEOTIDE SEQUENCE [LARGE SCALE GENOMIC DNA]</scope>
    <source>
        <strain evidence="5 6">LAM-WHM-ZC</strain>
    </source>
</reference>
<evidence type="ECO:0000313" key="6">
    <source>
        <dbReference type="Proteomes" id="UP000243073"/>
    </source>
</evidence>
<keyword evidence="1" id="KW-0560">Oxidoreductase</keyword>
<dbReference type="GO" id="GO:0008218">
    <property type="term" value="P:bioluminescence"/>
    <property type="evidence" value="ECO:0007669"/>
    <property type="project" value="UniProtKB-KW"/>
</dbReference>
<dbReference type="SUPFAM" id="SSF52343">
    <property type="entry name" value="Ferredoxin reductase-like, C-terminal NADP-linked domain"/>
    <property type="match status" value="1"/>
</dbReference>
<dbReference type="OrthoDB" id="9806195at2"/>
<accession>A0A1J4QE72</accession>
<dbReference type="RefSeq" id="WP_071473510.1">
    <property type="nucleotide sequence ID" value="NZ_MDKE01000040.1"/>
</dbReference>
<dbReference type="InterPro" id="IPR017927">
    <property type="entry name" value="FAD-bd_FR_type"/>
</dbReference>
<dbReference type="CDD" id="cd06189">
    <property type="entry name" value="flavin_oxioreductase"/>
    <property type="match status" value="1"/>
</dbReference>
<dbReference type="Gene3D" id="3.40.50.80">
    <property type="entry name" value="Nucleotide-binding domain of ferredoxin-NADP reductase (FNR) module"/>
    <property type="match status" value="1"/>
</dbReference>
<dbReference type="PANTHER" id="PTHR47354">
    <property type="entry name" value="NADH OXIDOREDUCTASE HCR"/>
    <property type="match status" value="1"/>
</dbReference>
<dbReference type="STRING" id="1414654.BFR47_16875"/>
<dbReference type="EMBL" id="MDKE01000040">
    <property type="protein sequence ID" value="OIN07103.1"/>
    <property type="molecule type" value="Genomic_DNA"/>
</dbReference>
<gene>
    <name evidence="5" type="ORF">BFR47_16875</name>
</gene>
<evidence type="ECO:0000256" key="1">
    <source>
        <dbReference type="ARBA" id="ARBA00023002"/>
    </source>
</evidence>
<dbReference type="PROSITE" id="PS51384">
    <property type="entry name" value="FAD_FR"/>
    <property type="match status" value="1"/>
</dbReference>
<dbReference type="InterPro" id="IPR050415">
    <property type="entry name" value="MRET"/>
</dbReference>
<dbReference type="Gene3D" id="2.40.30.10">
    <property type="entry name" value="Translation factors"/>
    <property type="match status" value="1"/>
</dbReference>
<evidence type="ECO:0000256" key="3">
    <source>
        <dbReference type="ARBA" id="ARBA00038177"/>
    </source>
</evidence>
<proteinExistence type="inferred from homology"/>
<dbReference type="GO" id="GO:0016491">
    <property type="term" value="F:oxidoreductase activity"/>
    <property type="evidence" value="ECO:0007669"/>
    <property type="project" value="UniProtKB-KW"/>
</dbReference>
<sequence length="232" mass="26073">MQKVTCSVEALEEMAETLWYVRLKPEVPVDFLPGQYLLVVMADDDKRPFSIGNTVNEEGVLELHIGAGPDNTYAMQVLKRMQEQGQIDVQLPAGKAHLRSGSRHPVILMAGGTGFAYTRSILKQMLADGLHQPVFLYWGVRFEQHLYADQEMKAWAAEHKELTYVPVVQNGDEHWQGRTGLVHEVIMDDFPSLAGYDIYVAGRFEMAGVAREAFKEKGVDAAHLFGDAYEFI</sequence>
<dbReference type="AlphaFoldDB" id="A0A1J4QE72"/>
<dbReference type="PANTHER" id="PTHR47354:SF7">
    <property type="entry name" value="NAD(P)H-FLAVIN REDUCTASE"/>
    <property type="match status" value="1"/>
</dbReference>
<keyword evidence="2" id="KW-0455">Luminescence</keyword>
<comment type="similarity">
    <text evidence="3">Belongs to the Fre/LuxG FAD/NAD(P) flavoprotein oxidoreductase family.</text>
</comment>
<name>A0A1J4QE72_9GAMM</name>
<evidence type="ECO:0000256" key="2">
    <source>
        <dbReference type="ARBA" id="ARBA00023223"/>
    </source>
</evidence>
<dbReference type="SUPFAM" id="SSF63380">
    <property type="entry name" value="Riboflavin synthase domain-like"/>
    <property type="match status" value="1"/>
</dbReference>
<evidence type="ECO:0000259" key="4">
    <source>
        <dbReference type="PROSITE" id="PS51384"/>
    </source>
</evidence>
<dbReference type="InterPro" id="IPR017938">
    <property type="entry name" value="Riboflavin_synthase-like_b-brl"/>
</dbReference>
<dbReference type="PRINTS" id="PR00410">
    <property type="entry name" value="PHEHYDRXLASE"/>
</dbReference>